<proteinExistence type="predicted"/>
<name>A0A9P8C1G0_9HELO</name>
<protein>
    <submittedName>
        <fullName evidence="1">Uncharacterized protein</fullName>
    </submittedName>
</protein>
<dbReference type="AlphaFoldDB" id="A0A9P8C1G0"/>
<gene>
    <name evidence="1" type="ORF">BJ875DRAFT_520372</name>
</gene>
<dbReference type="EMBL" id="MU251676">
    <property type="protein sequence ID" value="KAG9230398.1"/>
    <property type="molecule type" value="Genomic_DNA"/>
</dbReference>
<evidence type="ECO:0000313" key="2">
    <source>
        <dbReference type="Proteomes" id="UP000824998"/>
    </source>
</evidence>
<keyword evidence="2" id="KW-1185">Reference proteome</keyword>
<dbReference type="OrthoDB" id="9991317at2759"/>
<organism evidence="1 2">
    <name type="scientific">Amylocarpus encephaloides</name>
    <dbReference type="NCBI Taxonomy" id="45428"/>
    <lineage>
        <taxon>Eukaryota</taxon>
        <taxon>Fungi</taxon>
        <taxon>Dikarya</taxon>
        <taxon>Ascomycota</taxon>
        <taxon>Pezizomycotina</taxon>
        <taxon>Leotiomycetes</taxon>
        <taxon>Helotiales</taxon>
        <taxon>Helotiales incertae sedis</taxon>
        <taxon>Amylocarpus</taxon>
    </lineage>
</organism>
<evidence type="ECO:0000313" key="1">
    <source>
        <dbReference type="EMBL" id="KAG9230398.1"/>
    </source>
</evidence>
<dbReference type="Proteomes" id="UP000824998">
    <property type="component" value="Unassembled WGS sequence"/>
</dbReference>
<comment type="caution">
    <text evidence="1">The sequence shown here is derived from an EMBL/GenBank/DDBJ whole genome shotgun (WGS) entry which is preliminary data.</text>
</comment>
<reference evidence="1" key="1">
    <citation type="journal article" date="2021" name="IMA Fungus">
        <title>Genomic characterization of three marine fungi, including Emericellopsis atlantica sp. nov. with signatures of a generalist lifestyle and marine biomass degradation.</title>
        <authorList>
            <person name="Hagestad O.C."/>
            <person name="Hou L."/>
            <person name="Andersen J.H."/>
            <person name="Hansen E.H."/>
            <person name="Altermark B."/>
            <person name="Li C."/>
            <person name="Kuhnert E."/>
            <person name="Cox R.J."/>
            <person name="Crous P.W."/>
            <person name="Spatafora J.W."/>
            <person name="Lail K."/>
            <person name="Amirebrahimi M."/>
            <person name="Lipzen A."/>
            <person name="Pangilinan J."/>
            <person name="Andreopoulos W."/>
            <person name="Hayes R.D."/>
            <person name="Ng V."/>
            <person name="Grigoriev I.V."/>
            <person name="Jackson S.A."/>
            <person name="Sutton T.D.S."/>
            <person name="Dobson A.D.W."/>
            <person name="Rama T."/>
        </authorList>
    </citation>
    <scope>NUCLEOTIDE SEQUENCE</scope>
    <source>
        <strain evidence="1">TRa018bII</strain>
    </source>
</reference>
<sequence length="769" mass="88039">MMPTEWDDAILRAREHSHSGRFNDALRPLRSELELGGSVLRKAHLASEVADILRIQGFLRKAYSTASEALRWRIPDDAEIGKLLIVQEAYLGVLALGCYGDALERVESVYESTLRNLKLEEYTSPLIRIEAYRAKFLEIATLDRQYDLDLASTEMIDRLSSLLEHLIKTNSVEDAWVITCQLDSSLRRKEFGIQPIIDRNFQRGLLPPESSILGREVLRRSIEWLQEHNDLPIYLRSIIRYEQARSLQALGKKDESEHMFKLARNDFDSISHPYGSLEIELSLLLPDLASRDNQLDWPQLRATLNNFKIMAPPIKLYMWLQSTRARADTLFINQLPWIMDEMETCVKCLESDWFHVDEQYSQALISHRGGKNGEAVRTLTNILQVVQPWSVPYRNGIVAQTLSRACKTMKNYEQAKTWAMYCIQQWNSCRSSDIQSAKEELALLDLIMTPPTLKEDVEIMNHQIAADISQGLFSTAIDKCVALGKRILNSSLLSIRQSQSFIRESQSSFQESQLSIPERWEMAQGMMKQAFTMLGNLEEKNQLLQLTNISDVICTCLGQRAECNSSVELYNCSIVLQQNLRTKHLVRQDMFQAAMAQLRIALVYQDIHRLLHKRHSNGENLEAERLTSLHGALAAFQGARTGFFDVGDQSMVAFTAFQIGSVQFQLWNMDKASFDNVHQSLVAAQRLADERRNDLSALRTLDAIQTKQAMAEEQHVKRIHQFGFWASLRSGLLELQWFWMQNGKARSVSDILGLGTIIPERLIKSLRED</sequence>
<accession>A0A9P8C1G0</accession>